<organism evidence="5 6">
    <name type="scientific">Cloeon dipterum</name>
    <dbReference type="NCBI Taxonomy" id="197152"/>
    <lineage>
        <taxon>Eukaryota</taxon>
        <taxon>Metazoa</taxon>
        <taxon>Ecdysozoa</taxon>
        <taxon>Arthropoda</taxon>
        <taxon>Hexapoda</taxon>
        <taxon>Insecta</taxon>
        <taxon>Pterygota</taxon>
        <taxon>Palaeoptera</taxon>
        <taxon>Ephemeroptera</taxon>
        <taxon>Pisciforma</taxon>
        <taxon>Baetidae</taxon>
        <taxon>Cloeon</taxon>
    </lineage>
</organism>
<dbReference type="InterPro" id="IPR015425">
    <property type="entry name" value="FH2_Formin"/>
</dbReference>
<dbReference type="EMBL" id="CADEPI010000043">
    <property type="protein sequence ID" value="CAB3369132.1"/>
    <property type="molecule type" value="Genomic_DNA"/>
</dbReference>
<feature type="compositionally biased region" description="Low complexity" evidence="2">
    <location>
        <begin position="1011"/>
        <end position="1025"/>
    </location>
</feature>
<dbReference type="PROSITE" id="PS51444">
    <property type="entry name" value="FH2"/>
    <property type="match status" value="1"/>
</dbReference>
<feature type="compositionally biased region" description="Polar residues" evidence="2">
    <location>
        <begin position="846"/>
        <end position="864"/>
    </location>
</feature>
<evidence type="ECO:0000256" key="2">
    <source>
        <dbReference type="SAM" id="MobiDB-lite"/>
    </source>
</evidence>
<evidence type="ECO:0000259" key="3">
    <source>
        <dbReference type="PROSITE" id="PS51232"/>
    </source>
</evidence>
<feature type="domain" description="GBD/FH3" evidence="3">
    <location>
        <begin position="1"/>
        <end position="232"/>
    </location>
</feature>
<feature type="compositionally biased region" description="Low complexity" evidence="2">
    <location>
        <begin position="1181"/>
        <end position="1196"/>
    </location>
</feature>
<dbReference type="Gene3D" id="1.20.58.2220">
    <property type="entry name" value="Formin, FH2 domain"/>
    <property type="match status" value="1"/>
</dbReference>
<dbReference type="Pfam" id="PF06367">
    <property type="entry name" value="Drf_FH3"/>
    <property type="match status" value="1"/>
</dbReference>
<accession>A0A8S1CLC5</accession>
<dbReference type="PROSITE" id="PS51232">
    <property type="entry name" value="GBD_FH3"/>
    <property type="match status" value="1"/>
</dbReference>
<feature type="compositionally biased region" description="Basic and acidic residues" evidence="2">
    <location>
        <begin position="1384"/>
        <end position="1401"/>
    </location>
</feature>
<feature type="region of interest" description="Disordered" evidence="2">
    <location>
        <begin position="1290"/>
        <end position="1639"/>
    </location>
</feature>
<protein>
    <recommendedName>
        <fullName evidence="7">FH2 domain-containing protein</fullName>
    </recommendedName>
</protein>
<evidence type="ECO:0000256" key="1">
    <source>
        <dbReference type="SAM" id="Coils"/>
    </source>
</evidence>
<dbReference type="InterPro" id="IPR010472">
    <property type="entry name" value="FH3_dom"/>
</dbReference>
<evidence type="ECO:0000313" key="5">
    <source>
        <dbReference type="EMBL" id="CAB3369132.1"/>
    </source>
</evidence>
<feature type="region of interest" description="Disordered" evidence="2">
    <location>
        <begin position="1178"/>
        <end position="1197"/>
    </location>
</feature>
<reference evidence="5 6" key="1">
    <citation type="submission" date="2020-04" db="EMBL/GenBank/DDBJ databases">
        <authorList>
            <person name="Alioto T."/>
            <person name="Alioto T."/>
            <person name="Gomez Garrido J."/>
        </authorList>
    </citation>
    <scope>NUCLEOTIDE SEQUENCE [LARGE SCALE GENOMIC DNA]</scope>
</reference>
<feature type="compositionally biased region" description="Polar residues" evidence="2">
    <location>
        <begin position="807"/>
        <end position="827"/>
    </location>
</feature>
<name>A0A8S1CLC5_9INSE</name>
<feature type="compositionally biased region" description="Basic and acidic residues" evidence="2">
    <location>
        <begin position="1141"/>
        <end position="1150"/>
    </location>
</feature>
<evidence type="ECO:0000313" key="6">
    <source>
        <dbReference type="Proteomes" id="UP000494165"/>
    </source>
</evidence>
<feature type="region of interest" description="Disordered" evidence="2">
    <location>
        <begin position="995"/>
        <end position="1042"/>
    </location>
</feature>
<dbReference type="SMART" id="SM01139">
    <property type="entry name" value="Drf_FH3"/>
    <property type="match status" value="1"/>
</dbReference>
<gene>
    <name evidence="5" type="ORF">CLODIP_2_CD07323</name>
</gene>
<keyword evidence="1" id="KW-0175">Coiled coil</keyword>
<feature type="region of interest" description="Disordered" evidence="2">
    <location>
        <begin position="1111"/>
        <end position="1173"/>
    </location>
</feature>
<feature type="compositionally biased region" description="Polar residues" evidence="2">
    <location>
        <begin position="1425"/>
        <end position="1437"/>
    </location>
</feature>
<dbReference type="SUPFAM" id="SSF48371">
    <property type="entry name" value="ARM repeat"/>
    <property type="match status" value="1"/>
</dbReference>
<feature type="compositionally biased region" description="Polar residues" evidence="2">
    <location>
        <begin position="1537"/>
        <end position="1553"/>
    </location>
</feature>
<dbReference type="SUPFAM" id="SSF101447">
    <property type="entry name" value="Formin homology 2 domain (FH2 domain)"/>
    <property type="match status" value="1"/>
</dbReference>
<feature type="compositionally biased region" description="Basic and acidic residues" evidence="2">
    <location>
        <begin position="1320"/>
        <end position="1340"/>
    </location>
</feature>
<proteinExistence type="predicted"/>
<dbReference type="InterPro" id="IPR042201">
    <property type="entry name" value="FH2_Formin_sf"/>
</dbReference>
<dbReference type="Gene3D" id="1.10.238.150">
    <property type="entry name" value="Formin, FH3 diaphanous domain"/>
    <property type="match status" value="1"/>
</dbReference>
<keyword evidence="6" id="KW-1185">Reference proteome</keyword>
<feature type="compositionally biased region" description="Basic and acidic residues" evidence="2">
    <location>
        <begin position="995"/>
        <end position="1005"/>
    </location>
</feature>
<comment type="caution">
    <text evidence="5">The sequence shown here is derived from an EMBL/GenBank/DDBJ whole genome shotgun (WGS) entry which is preliminary data.</text>
</comment>
<feature type="region of interest" description="Disordered" evidence="2">
    <location>
        <begin position="801"/>
        <end position="882"/>
    </location>
</feature>
<dbReference type="InterPro" id="IPR011989">
    <property type="entry name" value="ARM-like"/>
</dbReference>
<feature type="compositionally biased region" description="Basic and acidic residues" evidence="2">
    <location>
        <begin position="1348"/>
        <end position="1364"/>
    </location>
</feature>
<dbReference type="Proteomes" id="UP000494165">
    <property type="component" value="Unassembled WGS sequence"/>
</dbReference>
<feature type="region of interest" description="Disordered" evidence="2">
    <location>
        <begin position="914"/>
        <end position="973"/>
    </location>
</feature>
<feature type="compositionally biased region" description="Low complexity" evidence="2">
    <location>
        <begin position="1477"/>
        <end position="1494"/>
    </location>
</feature>
<evidence type="ECO:0008006" key="7">
    <source>
        <dbReference type="Google" id="ProtNLM"/>
    </source>
</evidence>
<dbReference type="OrthoDB" id="26518at2759"/>
<feature type="domain" description="FH2" evidence="4">
    <location>
        <begin position="352"/>
        <end position="759"/>
    </location>
</feature>
<dbReference type="PANTHER" id="PTHR46345:SF8">
    <property type="entry name" value="FORMIN 3, ISOFORM B"/>
    <property type="match status" value="1"/>
</dbReference>
<dbReference type="SMART" id="SM00498">
    <property type="entry name" value="FH2"/>
    <property type="match status" value="1"/>
</dbReference>
<feature type="region of interest" description="Disordered" evidence="2">
    <location>
        <begin position="264"/>
        <end position="333"/>
    </location>
</feature>
<dbReference type="Pfam" id="PF02181">
    <property type="entry name" value="FH2"/>
    <property type="match status" value="1"/>
</dbReference>
<dbReference type="GO" id="GO:0003779">
    <property type="term" value="F:actin binding"/>
    <property type="evidence" value="ECO:0007669"/>
    <property type="project" value="InterPro"/>
</dbReference>
<dbReference type="Gene3D" id="1.25.10.10">
    <property type="entry name" value="Leucine-rich Repeat Variant"/>
    <property type="match status" value="1"/>
</dbReference>
<dbReference type="InterPro" id="IPR016024">
    <property type="entry name" value="ARM-type_fold"/>
</dbReference>
<sequence>MDSQIGLDYIVENRDYTAKLALALDTSNETVKKQVFELLSALCVYSPEGYARALDALEFYKTHKNERYRFKIIVTELKETSSLEYQIALLAFVNCLIISVTQLKDRIRVRNEFTGLKLHEMLSTLQRSISENPSKLSQELRVQLDVFSEQKEGDEAATRTDGSLSSAVDLNSHLDVFYVILNQVVDTPQEIPFLNILQHLLSVDPKEASSDIIWDAAETLVYRATLLESREEASRLLGAHARSQPKLQAGGERSCFCNCHRDADGGGKRKQSGASPLVLPPVPAAAPPPPPPPAPPMSGGPPPPPPPPPPMARGPAPRPHRHPCSALSRGSHLHPGLSEAEVASLDAIRLPQQDTPVPKAKMKTFNWNKIPNSKVVGKNNIWSMVAQSHKHSPMADLDWAEMEGLFCQQATAITTAPMPITNSPRLGGLRDDTPRKENTEITLLDGKKSLNVNIFLKQFKSSHEDIVKLVQQVQPDDIGAERMRTLLRLLPELDELEMLTSFDGDKNRLGTAEAFLLRLIKVPNYKLRIESMLLKEEFKTNMNYLEPSIGAMIDAGRDVMEHRSLQEVLYMVLVAGNFLNSGGYAGNAAGVKLTSLQKLTDIRANKPGMNLLHFVAMQAQKKNEDFLRFPDQLTVLEESTKTSVEQLQNDINALDARIQKLKKQIELPSTEVEIKNGMMEFIEYAEKAVVMLKELMCELDSVKKQLADYFCEEYSSFKLEECYKTLHTFCVKFKQAVADNARRQLQDEQAAARRKVREEQLAEKRRQLFSSQSGCALDSECSLQESLFGLTQKRSYYDSNKARKVPNGSTSTQGLSEEDASVTSSPAVTRRRTGSFSGPSAELGQAPQNVLGQETYSPDVTPNGTLRRRRSRVPSEEDDSSLMDFLRASGQQASAAAESLKDRKSWGSLDRSWARRARGSGRKRPDLLSADFSGDRERPSSPSLPVVEPAASTGPARPPVLPSGLTPTDDVEGKPRCVIARAWRQKIEAWLMDSEKEEKMSEEQRRRRRPPAMNRRSTAETSTESAEGENRNGSGILDTLPEEKTGSYRRVYSDWKPTIEKTDVVGAMEAIAEAQQPSVAITLKDKSAWRKSNLNASTDEPDVNARMLRRLRSRTQIDNPDDADSSTKDTQKESNPVIDSLSRKSQDDKLTLYLKTPSNTPEAPKRNRETPRPTSLFIQQSAAPSTPSPSTTATSSLPYYETDFSANSVNTSTRYVKKSDLPPVDVLASPLPNRRLMNNGGGSLDRKLLRDSMAEYRIPQSPLMRRKEYPLVEREEAPPCDRLTNMLKHDAEDTELGDGSKFDRFSPARRTTRRPLVRTGTKDSDLGVPKDEPKPEEAIKEVASPILKLEKQKAVESPVSEKTEPSWPSKPVTGINKSLAEMLTKNDEPNKIRRSSSESIKRPTALLSARTTSSRAAKPIAEQPKASSLLQRTQSLGRSAAAAPAVKEDKPRLVRQLSRTPSQTLGKVGVEPVERTSSISSLRSSKSSIASNPPSKQPVWVKQDASNTPRRAVKEAPPIREKQEPAPKKTETRFGYTPSSLGGTQIKRSSSMASRPKRGDSISSKENLISPKTVAQPSSTKLTRNRPTSLSFMRPTAASTSKEASQGPGPGEPQSPGVAFGSSRIHRLAMKPVAQAKWT</sequence>
<feature type="compositionally biased region" description="Pro residues" evidence="2">
    <location>
        <begin position="278"/>
        <end position="312"/>
    </location>
</feature>
<feature type="compositionally biased region" description="Basic and acidic residues" evidence="2">
    <location>
        <begin position="1512"/>
        <end position="1532"/>
    </location>
</feature>
<feature type="coiled-coil region" evidence="1">
    <location>
        <begin position="637"/>
        <end position="762"/>
    </location>
</feature>
<feature type="compositionally biased region" description="Polar residues" evidence="2">
    <location>
        <begin position="1573"/>
        <end position="1604"/>
    </location>
</feature>
<evidence type="ECO:0000259" key="4">
    <source>
        <dbReference type="PROSITE" id="PS51444"/>
    </source>
</evidence>
<dbReference type="InterPro" id="IPR014768">
    <property type="entry name" value="GBD/FH3_dom"/>
</dbReference>
<dbReference type="PANTHER" id="PTHR46345">
    <property type="entry name" value="INVERTED FORMIN-2"/>
    <property type="match status" value="1"/>
</dbReference>